<dbReference type="RefSeq" id="WP_057773754.1">
    <property type="nucleotide sequence ID" value="NZ_BBIM01000045.1"/>
</dbReference>
<reference evidence="2" key="1">
    <citation type="submission" date="2024-06" db="EMBL/GenBank/DDBJ databases">
        <authorList>
            <person name="Chang H.C."/>
            <person name="Mun S.Y."/>
        </authorList>
    </citation>
    <scope>NUCLEOTIDE SEQUENCE [LARGE SCALE GENOMIC DNA]</scope>
    <source>
        <strain evidence="2">KT1</strain>
    </source>
</reference>
<name>A0ABZ0Q3X0_9LACO</name>
<organism evidence="1 2">
    <name type="scientific">Pediococcus inopinatus</name>
    <dbReference type="NCBI Taxonomy" id="114090"/>
    <lineage>
        <taxon>Bacteria</taxon>
        <taxon>Bacillati</taxon>
        <taxon>Bacillota</taxon>
        <taxon>Bacilli</taxon>
        <taxon>Lactobacillales</taxon>
        <taxon>Lactobacillaceae</taxon>
        <taxon>Pediococcus</taxon>
    </lineage>
</organism>
<accession>A0ABZ0Q3X0</accession>
<proteinExistence type="predicted"/>
<evidence type="ECO:0000313" key="1">
    <source>
        <dbReference type="EMBL" id="WPC21665.1"/>
    </source>
</evidence>
<sequence>MAMDQTIKPRHVGNSTVLTVPASIKLDENVRYFVTKGPEGEIVFMPKVQNPFKDPKLMKKITPQKSEFEDVKRLGREFDD</sequence>
<dbReference type="NCBIfam" id="NF047400">
    <property type="entry name" value="MazE_PemI_antitoxin"/>
    <property type="match status" value="1"/>
</dbReference>
<dbReference type="Proteomes" id="UP001302696">
    <property type="component" value="Chromosome"/>
</dbReference>
<gene>
    <name evidence="1" type="ORF">N6G96_00120</name>
</gene>
<dbReference type="EMBL" id="CP104778">
    <property type="protein sequence ID" value="WPC21665.1"/>
    <property type="molecule type" value="Genomic_DNA"/>
</dbReference>
<keyword evidence="2" id="KW-1185">Reference proteome</keyword>
<evidence type="ECO:0000313" key="2">
    <source>
        <dbReference type="Proteomes" id="UP001302696"/>
    </source>
</evidence>
<protein>
    <submittedName>
        <fullName evidence="1">AbrB family transcriptional regulator</fullName>
    </submittedName>
</protein>